<dbReference type="CDD" id="cd02540">
    <property type="entry name" value="GT2_GlmU_N_bac"/>
    <property type="match status" value="1"/>
</dbReference>
<dbReference type="NCBIfam" id="NF010934">
    <property type="entry name" value="PRK14354.1"/>
    <property type="match status" value="1"/>
</dbReference>
<comment type="subunit">
    <text evidence="18">Homotrimer.</text>
</comment>
<keyword evidence="6 18" id="KW-0548">Nucleotidyltransferase</keyword>
<comment type="caution">
    <text evidence="18">Lacks conserved residue(s) required for the propagation of feature annotation.</text>
</comment>
<dbReference type="NCBIfam" id="TIGR01173">
    <property type="entry name" value="glmU"/>
    <property type="match status" value="1"/>
</dbReference>
<dbReference type="InterPro" id="IPR029044">
    <property type="entry name" value="Nucleotide-diphossugar_trans"/>
</dbReference>
<dbReference type="GO" id="GO:0006048">
    <property type="term" value="P:UDP-N-acetylglucosamine biosynthetic process"/>
    <property type="evidence" value="ECO:0007669"/>
    <property type="project" value="UniProtKB-UniPathway"/>
</dbReference>
<keyword evidence="21" id="KW-1185">Reference proteome</keyword>
<dbReference type="Pfam" id="PF12804">
    <property type="entry name" value="NTP_transf_3"/>
    <property type="match status" value="1"/>
</dbReference>
<comment type="pathway">
    <text evidence="18">Bacterial outer membrane biogenesis; LPS lipid A biosynthesis.</text>
</comment>
<comment type="cofactor">
    <cofactor evidence="18">
        <name>Mg(2+)</name>
        <dbReference type="ChEBI" id="CHEBI:18420"/>
    </cofactor>
    <text evidence="18">Binds 1 Mg(2+) ion per subunit.</text>
</comment>
<dbReference type="InterPro" id="IPR038009">
    <property type="entry name" value="GlmU_C_LbH"/>
</dbReference>
<keyword evidence="5 18" id="KW-0808">Transferase</keyword>
<dbReference type="HAMAP" id="MF_01631">
    <property type="entry name" value="GlmU"/>
    <property type="match status" value="1"/>
</dbReference>
<keyword evidence="9 18" id="KW-0460">Magnesium</keyword>
<feature type="binding site" evidence="18">
    <location>
        <position position="354"/>
    </location>
    <ligand>
        <name>UDP-N-acetyl-alpha-D-glucosamine</name>
        <dbReference type="ChEBI" id="CHEBI:57705"/>
    </ligand>
</feature>
<feature type="binding site" evidence="18">
    <location>
        <position position="172"/>
    </location>
    <ligand>
        <name>UDP-N-acetyl-alpha-D-glucosamine</name>
        <dbReference type="ChEBI" id="CHEBI:57705"/>
    </ligand>
</feature>
<reference evidence="21" key="1">
    <citation type="submission" date="2016-10" db="EMBL/GenBank/DDBJ databases">
        <authorList>
            <person name="Varghese N."/>
            <person name="Submissions S."/>
        </authorList>
    </citation>
    <scope>NUCLEOTIDE SEQUENCE [LARGE SCALE GENOMIC DNA]</scope>
    <source>
        <strain evidence="21">DSM 8987</strain>
    </source>
</reference>
<keyword evidence="4 18" id="KW-0963">Cytoplasm</keyword>
<evidence type="ECO:0000256" key="3">
    <source>
        <dbReference type="ARBA" id="ARBA00007947"/>
    </source>
</evidence>
<dbReference type="PANTHER" id="PTHR43584:SF3">
    <property type="entry name" value="BIFUNCTIONAL PROTEIN GLMU"/>
    <property type="match status" value="1"/>
</dbReference>
<feature type="active site" description="Proton acceptor" evidence="18">
    <location>
        <position position="366"/>
    </location>
</feature>
<feature type="binding site" evidence="18">
    <location>
        <begin position="81"/>
        <end position="82"/>
    </location>
    <ligand>
        <name>UDP-N-acetyl-alpha-D-glucosamine</name>
        <dbReference type="ChEBI" id="CHEBI:57705"/>
    </ligand>
</feature>
<feature type="binding site" evidence="18">
    <location>
        <position position="380"/>
    </location>
    <ligand>
        <name>UDP-N-acetyl-alpha-D-glucosamine</name>
        <dbReference type="ChEBI" id="CHEBI:57705"/>
    </ligand>
</feature>
<dbReference type="Gene3D" id="3.90.550.10">
    <property type="entry name" value="Spore Coat Polysaccharide Biosynthesis Protein SpsA, Chain A"/>
    <property type="match status" value="1"/>
</dbReference>
<feature type="binding site" evidence="18">
    <location>
        <position position="25"/>
    </location>
    <ligand>
        <name>UDP-N-acetyl-alpha-D-glucosamine</name>
        <dbReference type="ChEBI" id="CHEBI:57705"/>
    </ligand>
</feature>
<dbReference type="Gene3D" id="2.160.10.10">
    <property type="entry name" value="Hexapeptide repeat proteins"/>
    <property type="match status" value="1"/>
</dbReference>
<accession>A0A1G7E731</accession>
<feature type="binding site" evidence="18">
    <location>
        <position position="426"/>
    </location>
    <ligand>
        <name>acetyl-CoA</name>
        <dbReference type="ChEBI" id="CHEBI:57288"/>
    </ligand>
</feature>
<keyword evidence="8 18" id="KW-0677">Repeat</keyword>
<proteinExistence type="inferred from homology"/>
<dbReference type="SUPFAM" id="SSF51161">
    <property type="entry name" value="Trimeric LpxA-like enzymes"/>
    <property type="match status" value="1"/>
</dbReference>
<feature type="binding site" evidence="18">
    <location>
        <position position="230"/>
    </location>
    <ligand>
        <name>UDP-N-acetyl-alpha-D-glucosamine</name>
        <dbReference type="ChEBI" id="CHEBI:57705"/>
    </ligand>
</feature>
<evidence type="ECO:0000256" key="7">
    <source>
        <dbReference type="ARBA" id="ARBA00022723"/>
    </source>
</evidence>
<evidence type="ECO:0000313" key="21">
    <source>
        <dbReference type="Proteomes" id="UP000243205"/>
    </source>
</evidence>
<comment type="pathway">
    <text evidence="18">Nucleotide-sugar biosynthesis; UDP-N-acetyl-alpha-D-glucosamine biosynthesis; N-acetyl-alpha-D-glucosamine 1-phosphate from alpha-D-glucosamine 6-phosphate (route II): step 2/2.</text>
</comment>
<comment type="similarity">
    <text evidence="2 18">In the C-terminal section; belongs to the transferase hexapeptide repeat family.</text>
</comment>
<dbReference type="STRING" id="57664.SAMN05661003_11819"/>
<evidence type="ECO:0000256" key="2">
    <source>
        <dbReference type="ARBA" id="ARBA00007707"/>
    </source>
</evidence>
<evidence type="ECO:0000259" key="19">
    <source>
        <dbReference type="Pfam" id="PF12804"/>
    </source>
</evidence>
<evidence type="ECO:0000256" key="11">
    <source>
        <dbReference type="ARBA" id="ARBA00022984"/>
    </source>
</evidence>
<evidence type="ECO:0000256" key="4">
    <source>
        <dbReference type="ARBA" id="ARBA00022490"/>
    </source>
</evidence>
<comment type="catalytic activity">
    <reaction evidence="16 18">
        <text>N-acetyl-alpha-D-glucosamine 1-phosphate + UTP + H(+) = UDP-N-acetyl-alpha-D-glucosamine + diphosphate</text>
        <dbReference type="Rhea" id="RHEA:13509"/>
        <dbReference type="ChEBI" id="CHEBI:15378"/>
        <dbReference type="ChEBI" id="CHEBI:33019"/>
        <dbReference type="ChEBI" id="CHEBI:46398"/>
        <dbReference type="ChEBI" id="CHEBI:57705"/>
        <dbReference type="ChEBI" id="CHEBI:57776"/>
        <dbReference type="EC" id="2.7.7.23"/>
    </reaction>
</comment>
<feature type="binding site" evidence="18">
    <location>
        <position position="230"/>
    </location>
    <ligand>
        <name>Mg(2+)</name>
        <dbReference type="ChEBI" id="CHEBI:18420"/>
    </ligand>
</feature>
<evidence type="ECO:0000256" key="14">
    <source>
        <dbReference type="ARBA" id="ARBA00023316"/>
    </source>
</evidence>
<dbReference type="GO" id="GO:0009252">
    <property type="term" value="P:peptidoglycan biosynthetic process"/>
    <property type="evidence" value="ECO:0007669"/>
    <property type="project" value="UniProtKB-UniRule"/>
</dbReference>
<evidence type="ECO:0000256" key="10">
    <source>
        <dbReference type="ARBA" id="ARBA00022960"/>
    </source>
</evidence>
<dbReference type="InterPro" id="IPR001451">
    <property type="entry name" value="Hexapep"/>
</dbReference>
<comment type="pathway">
    <text evidence="18">Nucleotide-sugar biosynthesis; UDP-N-acetyl-alpha-D-glucosamine biosynthesis; UDP-N-acetyl-alpha-D-glucosamine from N-acetyl-alpha-D-glucosamine 1-phosphate: step 1/1.</text>
</comment>
<dbReference type="SUPFAM" id="SSF53448">
    <property type="entry name" value="Nucleotide-diphospho-sugar transferases"/>
    <property type="match status" value="1"/>
</dbReference>
<name>A0A1G7E731_9BACT</name>
<evidence type="ECO:0000256" key="8">
    <source>
        <dbReference type="ARBA" id="ARBA00022737"/>
    </source>
</evidence>
<dbReference type="GO" id="GO:0005737">
    <property type="term" value="C:cytoplasm"/>
    <property type="evidence" value="ECO:0007669"/>
    <property type="project" value="UniProtKB-SubCell"/>
</dbReference>
<feature type="region of interest" description="N-acetyltransferase" evidence="18">
    <location>
        <begin position="254"/>
        <end position="458"/>
    </location>
</feature>
<dbReference type="UniPathway" id="UPA00973"/>
<evidence type="ECO:0000256" key="12">
    <source>
        <dbReference type="ARBA" id="ARBA00023268"/>
    </source>
</evidence>
<dbReference type="InterPro" id="IPR025877">
    <property type="entry name" value="MobA-like_NTP_Trfase"/>
</dbReference>
<protein>
    <recommendedName>
        <fullName evidence="18">Bifunctional protein GlmU</fullName>
    </recommendedName>
    <domain>
        <recommendedName>
            <fullName evidence="18">UDP-N-acetylglucosamine pyrophosphorylase</fullName>
            <ecNumber evidence="18">2.7.7.23</ecNumber>
        </recommendedName>
        <alternativeName>
            <fullName evidence="18">N-acetylglucosamine-1-phosphate uridyltransferase</fullName>
        </alternativeName>
    </domain>
    <domain>
        <recommendedName>
            <fullName evidence="18">Glucosamine-1-phosphate N-acetyltransferase</fullName>
            <ecNumber evidence="18">2.3.1.157</ecNumber>
        </recommendedName>
    </domain>
</protein>
<evidence type="ECO:0000256" key="15">
    <source>
        <dbReference type="ARBA" id="ARBA00048247"/>
    </source>
</evidence>
<feature type="binding site" evidence="18">
    <location>
        <position position="336"/>
    </location>
    <ligand>
        <name>UDP-N-acetyl-alpha-D-glucosamine</name>
        <dbReference type="ChEBI" id="CHEBI:57705"/>
    </ligand>
</feature>
<feature type="domain" description="MobA-like NTP transferase" evidence="19">
    <location>
        <begin position="9"/>
        <end position="134"/>
    </location>
</feature>
<comment type="function">
    <text evidence="17 18">Catalyzes the last two sequential reactions in the de novo biosynthetic pathway for UDP-N-acetylglucosamine (UDP-GlcNAc). The C-terminal domain catalyzes the transfer of acetyl group from acetyl coenzyme A to glucosamine-1-phosphate (GlcN-1-P) to produce N-acetylglucosamine-1-phosphate (GlcNAc-1-P), which is converted into UDP-GlcNAc by the transfer of uridine 5-monophosphate (from uridine 5-triphosphate), a reaction catalyzed by the N-terminal domain.</text>
</comment>
<keyword evidence="14 18" id="KW-0961">Cell wall biogenesis/degradation</keyword>
<evidence type="ECO:0000256" key="1">
    <source>
        <dbReference type="ARBA" id="ARBA00004496"/>
    </source>
</evidence>
<dbReference type="EMBL" id="FNAQ01000018">
    <property type="protein sequence ID" value="SDE59433.1"/>
    <property type="molecule type" value="Genomic_DNA"/>
</dbReference>
<keyword evidence="11 18" id="KW-0573">Peptidoglycan synthesis</keyword>
<comment type="catalytic activity">
    <reaction evidence="15 18">
        <text>alpha-D-glucosamine 1-phosphate + acetyl-CoA = N-acetyl-alpha-D-glucosamine 1-phosphate + CoA + H(+)</text>
        <dbReference type="Rhea" id="RHEA:13725"/>
        <dbReference type="ChEBI" id="CHEBI:15378"/>
        <dbReference type="ChEBI" id="CHEBI:57287"/>
        <dbReference type="ChEBI" id="CHEBI:57288"/>
        <dbReference type="ChEBI" id="CHEBI:57776"/>
        <dbReference type="ChEBI" id="CHEBI:58516"/>
        <dbReference type="EC" id="2.3.1.157"/>
    </reaction>
</comment>
<feature type="binding site" evidence="18">
    <location>
        <position position="408"/>
    </location>
    <ligand>
        <name>acetyl-CoA</name>
        <dbReference type="ChEBI" id="CHEBI:57288"/>
    </ligand>
</feature>
<dbReference type="OrthoDB" id="9775031at2"/>
<feature type="binding site" evidence="18">
    <location>
        <position position="157"/>
    </location>
    <ligand>
        <name>UDP-N-acetyl-alpha-D-glucosamine</name>
        <dbReference type="ChEBI" id="CHEBI:57705"/>
    </ligand>
</feature>
<organism evidence="20 21">
    <name type="scientific">Desulfuromonas thiophila</name>
    <dbReference type="NCBI Taxonomy" id="57664"/>
    <lineage>
        <taxon>Bacteria</taxon>
        <taxon>Pseudomonadati</taxon>
        <taxon>Thermodesulfobacteriota</taxon>
        <taxon>Desulfuromonadia</taxon>
        <taxon>Desulfuromonadales</taxon>
        <taxon>Desulfuromonadaceae</taxon>
        <taxon>Desulfuromonas</taxon>
    </lineage>
</organism>
<evidence type="ECO:0000256" key="17">
    <source>
        <dbReference type="ARBA" id="ARBA00049628"/>
    </source>
</evidence>
<feature type="binding site" evidence="18">
    <location>
        <begin position="11"/>
        <end position="14"/>
    </location>
    <ligand>
        <name>UDP-N-acetyl-alpha-D-glucosamine</name>
        <dbReference type="ChEBI" id="CHEBI:57705"/>
    </ligand>
</feature>
<dbReference type="CDD" id="cd03353">
    <property type="entry name" value="LbH_GlmU_C"/>
    <property type="match status" value="1"/>
</dbReference>
<dbReference type="GO" id="GO:0019134">
    <property type="term" value="F:glucosamine-1-phosphate N-acetyltransferase activity"/>
    <property type="evidence" value="ECO:0007669"/>
    <property type="project" value="UniProtKB-UniRule"/>
</dbReference>
<feature type="binding site" evidence="18">
    <location>
        <position position="143"/>
    </location>
    <ligand>
        <name>UDP-N-acetyl-alpha-D-glucosamine</name>
        <dbReference type="ChEBI" id="CHEBI:57705"/>
    </ligand>
</feature>
<dbReference type="GO" id="GO:0000287">
    <property type="term" value="F:magnesium ion binding"/>
    <property type="evidence" value="ECO:0007669"/>
    <property type="project" value="UniProtKB-UniRule"/>
</dbReference>
<evidence type="ECO:0000256" key="16">
    <source>
        <dbReference type="ARBA" id="ARBA00048493"/>
    </source>
</evidence>
<feature type="binding site" evidence="18">
    <location>
        <position position="369"/>
    </location>
    <ligand>
        <name>UDP-N-acetyl-alpha-D-glucosamine</name>
        <dbReference type="ChEBI" id="CHEBI:57705"/>
    </ligand>
</feature>
<dbReference type="GO" id="GO:0003977">
    <property type="term" value="F:UDP-N-acetylglucosamine diphosphorylase activity"/>
    <property type="evidence" value="ECO:0007669"/>
    <property type="project" value="UniProtKB-UniRule"/>
</dbReference>
<comment type="subcellular location">
    <subcellularLocation>
        <location evidence="1 18">Cytoplasm</location>
    </subcellularLocation>
</comment>
<sequence length="458" mass="49753">MNNSALASVILAAGKGTRMCSDLPKVLHPLAGRPLVSYPLQLARQLGSNRRVLVIGHGAEQLRQKCSAEGLDFVVQHEQLGTGHALQCARSVLADFQGDLLLLCGDVPLLRRESLELLLTQHRQQQAAISVLTALLDNPTGYGRILRQQDHVCRIVEEKDALADEKTIREINTGVFVFRAPLIFDLLDQLDNRNAQGEFYLTDCVALAHQRGLTVASALLVDARECLGVNDRVQLAEAGRWLRERINREHQYAGVSLEDPATTYIDADVRIGRDSLLQAGVHLRGATSIGQRCLIETGAVLQDCQLGDDCHIKAGSALEEAYLGERVIVGPMAHLRPGTVLAGHNKIGNFVETKKAQIGLRSQASHLSYIGDADLGCDINIGCGTITCNYDGVNKHKTVIEDGVFVGSDTQFIAPVTIGRNSLIGAGSTITRDVPADALALSRTEQKIVPGWRKRKRP</sequence>
<feature type="binding site" evidence="18">
    <location>
        <position position="76"/>
    </location>
    <ligand>
        <name>UDP-N-acetyl-alpha-D-glucosamine</name>
        <dbReference type="ChEBI" id="CHEBI:57705"/>
    </ligand>
</feature>
<feature type="binding site" evidence="18">
    <location>
        <position position="106"/>
    </location>
    <ligand>
        <name>Mg(2+)</name>
        <dbReference type="ChEBI" id="CHEBI:18420"/>
    </ligand>
</feature>
<dbReference type="Pfam" id="PF00132">
    <property type="entry name" value="Hexapep"/>
    <property type="match status" value="1"/>
</dbReference>
<dbReference type="EC" id="2.7.7.23" evidence="18"/>
<evidence type="ECO:0000256" key="5">
    <source>
        <dbReference type="ARBA" id="ARBA00022679"/>
    </source>
</evidence>
<gene>
    <name evidence="18" type="primary">glmU</name>
    <name evidence="20" type="ORF">SAMN05661003_11819</name>
</gene>
<feature type="region of interest" description="Pyrophosphorylase" evidence="18">
    <location>
        <begin position="1"/>
        <end position="232"/>
    </location>
</feature>
<dbReference type="Pfam" id="PF14602">
    <property type="entry name" value="Hexapep_2"/>
    <property type="match status" value="1"/>
</dbReference>
<feature type="region of interest" description="Linker" evidence="18">
    <location>
        <begin position="233"/>
        <end position="253"/>
    </location>
</feature>
<dbReference type="EC" id="2.3.1.157" evidence="18"/>
<evidence type="ECO:0000256" key="18">
    <source>
        <dbReference type="HAMAP-Rule" id="MF_01631"/>
    </source>
</evidence>
<dbReference type="GO" id="GO:0000902">
    <property type="term" value="P:cell morphogenesis"/>
    <property type="evidence" value="ECO:0007669"/>
    <property type="project" value="UniProtKB-UniRule"/>
</dbReference>
<dbReference type="InterPro" id="IPR050065">
    <property type="entry name" value="GlmU-like"/>
</dbReference>
<dbReference type="UniPathway" id="UPA00113">
    <property type="reaction ID" value="UER00532"/>
</dbReference>
<dbReference type="GO" id="GO:0008360">
    <property type="term" value="P:regulation of cell shape"/>
    <property type="evidence" value="ECO:0007669"/>
    <property type="project" value="UniProtKB-KW"/>
</dbReference>
<keyword evidence="13 18" id="KW-0012">Acyltransferase</keyword>
<dbReference type="RefSeq" id="WP_092080090.1">
    <property type="nucleotide sequence ID" value="NZ_FNAQ01000018.1"/>
</dbReference>
<dbReference type="GO" id="GO:0009245">
    <property type="term" value="P:lipid A biosynthetic process"/>
    <property type="evidence" value="ECO:0007669"/>
    <property type="project" value="UniProtKB-UniRule"/>
</dbReference>
<dbReference type="AlphaFoldDB" id="A0A1G7E731"/>
<evidence type="ECO:0000313" key="20">
    <source>
        <dbReference type="EMBL" id="SDE59433.1"/>
    </source>
</evidence>
<dbReference type="GO" id="GO:0071555">
    <property type="term" value="P:cell wall organization"/>
    <property type="evidence" value="ECO:0007669"/>
    <property type="project" value="UniProtKB-KW"/>
</dbReference>
<dbReference type="GO" id="GO:0016020">
    <property type="term" value="C:membrane"/>
    <property type="evidence" value="ECO:0007669"/>
    <property type="project" value="GOC"/>
</dbReference>
<evidence type="ECO:0000256" key="6">
    <source>
        <dbReference type="ARBA" id="ARBA00022695"/>
    </source>
</evidence>
<evidence type="ECO:0000256" key="13">
    <source>
        <dbReference type="ARBA" id="ARBA00023315"/>
    </source>
</evidence>
<dbReference type="Proteomes" id="UP000243205">
    <property type="component" value="Unassembled WGS sequence"/>
</dbReference>
<keyword evidence="7 18" id="KW-0479">Metal-binding</keyword>
<feature type="binding site" evidence="18">
    <location>
        <position position="443"/>
    </location>
    <ligand>
        <name>acetyl-CoA</name>
        <dbReference type="ChEBI" id="CHEBI:57288"/>
    </ligand>
</feature>
<comment type="similarity">
    <text evidence="3 18">In the N-terminal section; belongs to the N-acetylglucosamine-1-phosphate uridyltransferase family.</text>
</comment>
<feature type="binding site" evidence="18">
    <location>
        <begin position="389"/>
        <end position="390"/>
    </location>
    <ligand>
        <name>acetyl-CoA</name>
        <dbReference type="ChEBI" id="CHEBI:57288"/>
    </ligand>
</feature>
<keyword evidence="10 18" id="KW-0133">Cell shape</keyword>
<dbReference type="InterPro" id="IPR005882">
    <property type="entry name" value="Bifunctional_GlmU"/>
</dbReference>
<evidence type="ECO:0000256" key="9">
    <source>
        <dbReference type="ARBA" id="ARBA00022842"/>
    </source>
</evidence>
<dbReference type="InterPro" id="IPR011004">
    <property type="entry name" value="Trimer_LpxA-like_sf"/>
</dbReference>
<keyword evidence="12 18" id="KW-0511">Multifunctional enzyme</keyword>
<dbReference type="PANTHER" id="PTHR43584">
    <property type="entry name" value="NUCLEOTIDYL TRANSFERASE"/>
    <property type="match status" value="1"/>
</dbReference>